<organism evidence="3">
    <name type="scientific">Spirodela intermedia</name>
    <name type="common">Intermediate duckweed</name>
    <dbReference type="NCBI Taxonomy" id="51605"/>
    <lineage>
        <taxon>Eukaryota</taxon>
        <taxon>Viridiplantae</taxon>
        <taxon>Streptophyta</taxon>
        <taxon>Embryophyta</taxon>
        <taxon>Tracheophyta</taxon>
        <taxon>Spermatophyta</taxon>
        <taxon>Magnoliopsida</taxon>
        <taxon>Liliopsida</taxon>
        <taxon>Araceae</taxon>
        <taxon>Lemnoideae</taxon>
        <taxon>Spirodela</taxon>
    </lineage>
</organism>
<keyword evidence="5" id="KW-1185">Reference proteome</keyword>
<dbReference type="AlphaFoldDB" id="A0A7I8JE13"/>
<dbReference type="InterPro" id="IPR008889">
    <property type="entry name" value="VQ"/>
</dbReference>
<sequence length="259" mass="27294">MDPSEYVAFGRPSPRREVHLQGPRPSPLKVRKDSYKIKKPPVAPPGGGPSQSQHPPPHAAALAAQRPREPVIIYTVSPKVIHIEPREFMSLVQRLTGASPTALSGPAADSGMGNAMSYPSPVATGAISPAARLATIERAGQMSAGPNRSMIFHGDDFVEQQLGIGGGGAATLDRAGSFPGILSPLPSALPPFSPNIFSPAVVDPSTMSFLNEMSPVFRPNNTNNSNIFTDGPFLPSPGNFLSTPILPSPGAYWDFISQL</sequence>
<feature type="domain" description="VQ" evidence="2">
    <location>
        <begin position="75"/>
        <end position="101"/>
    </location>
</feature>
<dbReference type="PANTHER" id="PTHR33143">
    <property type="entry name" value="F16F4.1 PROTEIN-RELATED"/>
    <property type="match status" value="1"/>
</dbReference>
<evidence type="ECO:0000256" key="1">
    <source>
        <dbReference type="SAM" id="MobiDB-lite"/>
    </source>
</evidence>
<proteinExistence type="predicted"/>
<accession>A0A7I8JE13</accession>
<evidence type="ECO:0000313" key="4">
    <source>
        <dbReference type="EMBL" id="CAA7404449.1"/>
    </source>
</evidence>
<dbReference type="InterPro" id="IPR039607">
    <property type="entry name" value="VQ_8/17/18/20/21/25"/>
</dbReference>
<dbReference type="EMBL" id="LR743598">
    <property type="protein sequence ID" value="CAA2628384.1"/>
    <property type="molecule type" value="Genomic_DNA"/>
</dbReference>
<dbReference type="GO" id="GO:0005634">
    <property type="term" value="C:nucleus"/>
    <property type="evidence" value="ECO:0007669"/>
    <property type="project" value="TreeGrafter"/>
</dbReference>
<dbReference type="EMBL" id="LR746274">
    <property type="protein sequence ID" value="CAA7404449.1"/>
    <property type="molecule type" value="Genomic_DNA"/>
</dbReference>
<dbReference type="Pfam" id="PF05678">
    <property type="entry name" value="VQ"/>
    <property type="match status" value="1"/>
</dbReference>
<dbReference type="Proteomes" id="UP000663760">
    <property type="component" value="Chromosome 11"/>
</dbReference>
<protein>
    <recommendedName>
        <fullName evidence="2">VQ domain-containing protein</fullName>
    </recommendedName>
</protein>
<evidence type="ECO:0000313" key="5">
    <source>
        <dbReference type="Proteomes" id="UP000663760"/>
    </source>
</evidence>
<evidence type="ECO:0000313" key="3">
    <source>
        <dbReference type="EMBL" id="CAA2628384.1"/>
    </source>
</evidence>
<dbReference type="PANTHER" id="PTHR33143:SF6">
    <property type="entry name" value="OS08G0102900 PROTEIN"/>
    <property type="match status" value="1"/>
</dbReference>
<gene>
    <name evidence="3" type="ORF">SI7747_11014026</name>
    <name evidence="4" type="ORF">SI8410_11015127</name>
</gene>
<reference evidence="3" key="1">
    <citation type="submission" date="2019-12" db="EMBL/GenBank/DDBJ databases">
        <authorList>
            <person name="Scholz U."/>
            <person name="Mascher M."/>
            <person name="Fiebig A."/>
        </authorList>
    </citation>
    <scope>NUCLEOTIDE SEQUENCE</scope>
</reference>
<name>A0A7I8JE13_SPIIN</name>
<feature type="region of interest" description="Disordered" evidence="1">
    <location>
        <begin position="1"/>
        <end position="65"/>
    </location>
</feature>
<dbReference type="OrthoDB" id="695631at2759"/>
<evidence type="ECO:0000259" key="2">
    <source>
        <dbReference type="Pfam" id="PF05678"/>
    </source>
</evidence>